<feature type="transmembrane region" description="Helical" evidence="7">
    <location>
        <begin position="219"/>
        <end position="243"/>
    </location>
</feature>
<dbReference type="AlphaFoldDB" id="A0A7J6LET8"/>
<feature type="compositionally biased region" description="Polar residues" evidence="6">
    <location>
        <begin position="177"/>
        <end position="188"/>
    </location>
</feature>
<evidence type="ECO:0000256" key="4">
    <source>
        <dbReference type="ARBA" id="ARBA00022989"/>
    </source>
</evidence>
<reference evidence="10 11" key="1">
    <citation type="submission" date="2020-04" db="EMBL/GenBank/DDBJ databases">
        <title>Perkinsus olseni comparative genomics.</title>
        <authorList>
            <person name="Bogema D.R."/>
        </authorList>
    </citation>
    <scope>NUCLEOTIDE SEQUENCE [LARGE SCALE GENOMIC DNA]</scope>
    <source>
        <strain evidence="9">ATCC PRA-179</strain>
        <strain evidence="8">ATCC PRA-31</strain>
    </source>
</reference>
<feature type="transmembrane region" description="Helical" evidence="7">
    <location>
        <begin position="322"/>
        <end position="342"/>
    </location>
</feature>
<evidence type="ECO:0000256" key="3">
    <source>
        <dbReference type="ARBA" id="ARBA00022692"/>
    </source>
</evidence>
<feature type="transmembrane region" description="Helical" evidence="7">
    <location>
        <begin position="298"/>
        <end position="316"/>
    </location>
</feature>
<evidence type="ECO:0000256" key="6">
    <source>
        <dbReference type="SAM" id="MobiDB-lite"/>
    </source>
</evidence>
<dbReference type="GO" id="GO:0015144">
    <property type="term" value="F:carbohydrate transmembrane transporter activity"/>
    <property type="evidence" value="ECO:0007669"/>
    <property type="project" value="InterPro"/>
</dbReference>
<keyword evidence="4 7" id="KW-1133">Transmembrane helix</keyword>
<comment type="subcellular location">
    <subcellularLocation>
        <location evidence="1">Membrane</location>
        <topology evidence="1">Multi-pass membrane protein</topology>
    </subcellularLocation>
</comment>
<feature type="region of interest" description="Disordered" evidence="6">
    <location>
        <begin position="158"/>
        <end position="201"/>
    </location>
</feature>
<comment type="similarity">
    <text evidence="2">Belongs to the TMEM144 family.</text>
</comment>
<dbReference type="Proteomes" id="UP000572268">
    <property type="component" value="Unassembled WGS sequence"/>
</dbReference>
<dbReference type="PANTHER" id="PTHR16119:SF17">
    <property type="entry name" value="TRANSMEMBRANE PROTEIN 144"/>
    <property type="match status" value="1"/>
</dbReference>
<feature type="transmembrane region" description="Helical" evidence="7">
    <location>
        <begin position="130"/>
        <end position="149"/>
    </location>
</feature>
<evidence type="ECO:0000256" key="5">
    <source>
        <dbReference type="ARBA" id="ARBA00023136"/>
    </source>
</evidence>
<proteinExistence type="inferred from homology"/>
<evidence type="ECO:0000313" key="8">
    <source>
        <dbReference type="EMBL" id="KAF4654082.1"/>
    </source>
</evidence>
<feature type="transmembrane region" description="Helical" evidence="7">
    <location>
        <begin position="255"/>
        <end position="277"/>
    </location>
</feature>
<name>A0A7J6LET8_PEROL</name>
<feature type="transmembrane region" description="Helical" evidence="7">
    <location>
        <begin position="354"/>
        <end position="373"/>
    </location>
</feature>
<organism evidence="9 10">
    <name type="scientific">Perkinsus olseni</name>
    <name type="common">Perkinsus atlanticus</name>
    <dbReference type="NCBI Taxonomy" id="32597"/>
    <lineage>
        <taxon>Eukaryota</taxon>
        <taxon>Sar</taxon>
        <taxon>Alveolata</taxon>
        <taxon>Perkinsozoa</taxon>
        <taxon>Perkinsea</taxon>
        <taxon>Perkinsida</taxon>
        <taxon>Perkinsidae</taxon>
        <taxon>Perkinsus</taxon>
    </lineage>
</organism>
<keyword evidence="5 7" id="KW-0472">Membrane</keyword>
<dbReference type="PANTHER" id="PTHR16119">
    <property type="entry name" value="TRANSMEMBRANE PROTEIN 144"/>
    <property type="match status" value="1"/>
</dbReference>
<evidence type="ECO:0000256" key="7">
    <source>
        <dbReference type="SAM" id="Phobius"/>
    </source>
</evidence>
<evidence type="ECO:0000313" key="10">
    <source>
        <dbReference type="Proteomes" id="UP000570595"/>
    </source>
</evidence>
<feature type="transmembrane region" description="Helical" evidence="7">
    <location>
        <begin position="67"/>
        <end position="87"/>
    </location>
</feature>
<dbReference type="Pfam" id="PF07857">
    <property type="entry name" value="TMEM144"/>
    <property type="match status" value="1"/>
</dbReference>
<dbReference type="InterPro" id="IPR010651">
    <property type="entry name" value="Sugar_transport"/>
</dbReference>
<dbReference type="InterPro" id="IPR012435">
    <property type="entry name" value="TMEM144"/>
</dbReference>
<evidence type="ECO:0000256" key="2">
    <source>
        <dbReference type="ARBA" id="ARBA00005731"/>
    </source>
</evidence>
<feature type="transmembrane region" description="Helical" evidence="7">
    <location>
        <begin position="99"/>
        <end position="118"/>
    </location>
</feature>
<feature type="transmembrane region" description="Helical" evidence="7">
    <location>
        <begin position="6"/>
        <end position="25"/>
    </location>
</feature>
<comment type="caution">
    <text evidence="9">The sequence shown here is derived from an EMBL/GenBank/DDBJ whole genome shotgun (WGS) entry which is preliminary data.</text>
</comment>
<keyword evidence="3 7" id="KW-0812">Transmembrane</keyword>
<dbReference type="Proteomes" id="UP000570595">
    <property type="component" value="Unassembled WGS sequence"/>
</dbReference>
<dbReference type="GO" id="GO:0016020">
    <property type="term" value="C:membrane"/>
    <property type="evidence" value="ECO:0007669"/>
    <property type="project" value="UniProtKB-SubCell"/>
</dbReference>
<evidence type="ECO:0000256" key="1">
    <source>
        <dbReference type="ARBA" id="ARBA00004141"/>
    </source>
</evidence>
<protein>
    <submittedName>
        <fullName evidence="9">Uncharacterized protein</fullName>
    </submittedName>
</protein>
<accession>A0A7J6LET8</accession>
<feature type="transmembrane region" description="Helical" evidence="7">
    <location>
        <begin position="37"/>
        <end position="61"/>
    </location>
</feature>
<dbReference type="EMBL" id="JABAHT010000338">
    <property type="protein sequence ID" value="KAF4657768.1"/>
    <property type="molecule type" value="Genomic_DNA"/>
</dbReference>
<dbReference type="OrthoDB" id="426527at2759"/>
<sequence>MADVSFGVGILCTLLAAFFYGIQYVPCKQYTTFDGAVFQWFMCSGILWGGIVLQLILMLAFDWPGPQVILYGVLSGMLWGSANFLVIPLVRICGLALGFSLYHIINLSWGYCLSRFGLFGMDQDVGRIPVLRDVGVFVLLASFVMLFWVEPEEAKATTAPLKTKERPSQSVRHKATAPTQSDETSPMGQENDDDVEVVKSPTAGQPSRKYLFGLSRVHAIKLAGIALAIAAGVLTAMNGWPYALWAQTQQGKDMMAVQFVFSQTIGIYAVSSIWYWLSSTIRQFAFKKRTNHSVIRPAFIAGLFWVIGDVNMLYGIDGIGYAAAYTLDAVGPVMVASVLSLLWFKEIKETRQRLWFTGSFVTQVAGCIMVAVGA</sequence>
<dbReference type="EMBL" id="JABANN010000749">
    <property type="protein sequence ID" value="KAF4654082.1"/>
    <property type="molecule type" value="Genomic_DNA"/>
</dbReference>
<gene>
    <name evidence="8" type="ORF">FOL46_008873</name>
    <name evidence="9" type="ORF">FOZ61_006064</name>
</gene>
<evidence type="ECO:0000313" key="9">
    <source>
        <dbReference type="EMBL" id="KAF4657768.1"/>
    </source>
</evidence>
<evidence type="ECO:0000313" key="11">
    <source>
        <dbReference type="Proteomes" id="UP000572268"/>
    </source>
</evidence>